<evidence type="ECO:0000256" key="1">
    <source>
        <dbReference type="SAM" id="Coils"/>
    </source>
</evidence>
<feature type="compositionally biased region" description="Low complexity" evidence="2">
    <location>
        <begin position="219"/>
        <end position="230"/>
    </location>
</feature>
<comment type="caution">
    <text evidence="3">The sequence shown here is derived from an EMBL/GenBank/DDBJ whole genome shotgun (WGS) entry which is preliminary data.</text>
</comment>
<feature type="region of interest" description="Disordered" evidence="2">
    <location>
        <begin position="506"/>
        <end position="526"/>
    </location>
</feature>
<name>A0A812Q015_9DINO</name>
<keyword evidence="4" id="KW-1185">Reference proteome</keyword>
<dbReference type="PROSITE" id="PS00886">
    <property type="entry name" value="ILVD_EDD_1"/>
    <property type="match status" value="1"/>
</dbReference>
<accession>A0A812Q015</accession>
<sequence>MATSPTASQQVMSPSVRASAGGDPDATATDLVPAMMNPMTLEAQSSGLDGVRRDGAEGMELGSQVATTGFVRPTNAVEQQPDVGARNGYNHRLEFVASSTDWLQNGVRWMREAWSATRGPLGSREMFFGASRGQARMAGPLPGSPPQSSTWSNSPMSGSPPHPGQLPIPTSWSGDGSHPGSSHAPLFNQQQLLATQASQQAYPLLYGPPYPEVLGHGGPPKAASSSSAGSDLQAEVRKQVEEYMREQQDRMQALMEENRALRATRQTPAGMDGRANEAATMFQFSYLVKSYLAFQQCYLVKSHIAFQPRYLVKSHIAFQQRYLVKSYLVFQFSYLVKNHIAFQQCYLVKSHIMLQRYLVKSYLAFQFSYLVKSHIAFQCYLVKSHTTSQFSYLVKSISVYTTRYLGAEHDGGPWDHQGWVGATKDFVPLPDLRTETTTRSRSCTKRLSLPTSSPRECLHQSGSHRLCSGTDRLNDFAKPFAKGDGDPGPGMTQLQSAMVKQLTADTSPKGPEAVKPGAQVPSLPSVSEDSSIHFQDWLTQVEAIMADMSDTSKEWFQKVLLEVQAAYEKYLQELIATRRTSVIAMLYRLMILYQPAGESERTLILRRLQAPGVATSAGEAVQILRGWDRWFNRSQAIGIVPPDPYVLVKGLTGVCDKILPGMREASFRAQASSVGNGAGGCGHTDNAFIGNSFLVHDYTCAEDHNLVSPTVPATSSSTSLASSSNGPDTGVPNELKSLLAKTRQMLQSLSVGNPSLKPLSVHEEERVNDLSHALLDSGVMVTLAGDEGKLLHQASTGTILTEPHHPAPQTILPRGKLIDLLDCKVDWSKGGCRVWHPTMGRIKTKLRAGCPEITDEQQAKELVMDLERRLLEKNVGELETRLSSLE</sequence>
<feature type="region of interest" description="Disordered" evidence="2">
    <location>
        <begin position="709"/>
        <end position="731"/>
    </location>
</feature>
<evidence type="ECO:0000313" key="3">
    <source>
        <dbReference type="EMBL" id="CAE7368553.1"/>
    </source>
</evidence>
<proteinExistence type="predicted"/>
<dbReference type="AlphaFoldDB" id="A0A812Q015"/>
<dbReference type="OrthoDB" id="449314at2759"/>
<dbReference type="EMBL" id="CAJNDS010002199">
    <property type="protein sequence ID" value="CAE7368553.1"/>
    <property type="molecule type" value="Genomic_DNA"/>
</dbReference>
<feature type="region of interest" description="Disordered" evidence="2">
    <location>
        <begin position="134"/>
        <end position="185"/>
    </location>
</feature>
<feature type="compositionally biased region" description="Polar residues" evidence="2">
    <location>
        <begin position="146"/>
        <end position="157"/>
    </location>
</feature>
<dbReference type="GO" id="GO:0003824">
    <property type="term" value="F:catalytic activity"/>
    <property type="evidence" value="ECO:0007669"/>
    <property type="project" value="InterPro"/>
</dbReference>
<feature type="non-terminal residue" evidence="3">
    <location>
        <position position="1"/>
    </location>
</feature>
<evidence type="ECO:0000256" key="2">
    <source>
        <dbReference type="SAM" id="MobiDB-lite"/>
    </source>
</evidence>
<dbReference type="Proteomes" id="UP000604046">
    <property type="component" value="Unassembled WGS sequence"/>
</dbReference>
<gene>
    <name evidence="3" type="ORF">SNAT2548_LOCUS20058</name>
</gene>
<feature type="compositionally biased region" description="Polar residues" evidence="2">
    <location>
        <begin position="1"/>
        <end position="13"/>
    </location>
</feature>
<organism evidence="3 4">
    <name type="scientific">Symbiodinium natans</name>
    <dbReference type="NCBI Taxonomy" id="878477"/>
    <lineage>
        <taxon>Eukaryota</taxon>
        <taxon>Sar</taxon>
        <taxon>Alveolata</taxon>
        <taxon>Dinophyceae</taxon>
        <taxon>Suessiales</taxon>
        <taxon>Symbiodiniaceae</taxon>
        <taxon>Symbiodinium</taxon>
    </lineage>
</organism>
<protein>
    <submittedName>
        <fullName evidence="3">Uncharacterized protein</fullName>
    </submittedName>
</protein>
<feature type="region of interest" description="Disordered" evidence="2">
    <location>
        <begin position="213"/>
        <end position="234"/>
    </location>
</feature>
<feature type="region of interest" description="Disordered" evidence="2">
    <location>
        <begin position="1"/>
        <end position="28"/>
    </location>
</feature>
<feature type="compositionally biased region" description="Low complexity" evidence="2">
    <location>
        <begin position="709"/>
        <end position="724"/>
    </location>
</feature>
<keyword evidence="1" id="KW-0175">Coiled coil</keyword>
<dbReference type="InterPro" id="IPR020558">
    <property type="entry name" value="DiOHA_6PGluconate_deHydtase_CS"/>
</dbReference>
<evidence type="ECO:0000313" key="4">
    <source>
        <dbReference type="Proteomes" id="UP000604046"/>
    </source>
</evidence>
<reference evidence="3" key="1">
    <citation type="submission" date="2021-02" db="EMBL/GenBank/DDBJ databases">
        <authorList>
            <person name="Dougan E. K."/>
            <person name="Rhodes N."/>
            <person name="Thang M."/>
            <person name="Chan C."/>
        </authorList>
    </citation>
    <scope>NUCLEOTIDE SEQUENCE</scope>
</reference>
<feature type="coiled-coil region" evidence="1">
    <location>
        <begin position="237"/>
        <end position="264"/>
    </location>
</feature>